<dbReference type="EMBL" id="NBNE01003358">
    <property type="protein sequence ID" value="OWZ07889.1"/>
    <property type="molecule type" value="Genomic_DNA"/>
</dbReference>
<dbReference type="SUPFAM" id="SSF54001">
    <property type="entry name" value="Cysteine proteinases"/>
    <property type="match status" value="1"/>
</dbReference>
<organism evidence="1 2">
    <name type="scientific">Phytophthora megakarya</name>
    <dbReference type="NCBI Taxonomy" id="4795"/>
    <lineage>
        <taxon>Eukaryota</taxon>
        <taxon>Sar</taxon>
        <taxon>Stramenopiles</taxon>
        <taxon>Oomycota</taxon>
        <taxon>Peronosporomycetes</taxon>
        <taxon>Peronosporales</taxon>
        <taxon>Peronosporaceae</taxon>
        <taxon>Phytophthora</taxon>
    </lineage>
</organism>
<gene>
    <name evidence="1" type="ORF">PHMEG_00019650</name>
</gene>
<evidence type="ECO:0000313" key="1">
    <source>
        <dbReference type="EMBL" id="OWZ07889.1"/>
    </source>
</evidence>
<name>A0A225VS94_9STRA</name>
<dbReference type="OrthoDB" id="124760at2759"/>
<comment type="caution">
    <text evidence="1">The sequence shown here is derived from an EMBL/GenBank/DDBJ whole genome shotgun (WGS) entry which is preliminary data.</text>
</comment>
<dbReference type="Gene3D" id="3.40.395.10">
    <property type="entry name" value="Adenoviral Proteinase, Chain A"/>
    <property type="match status" value="1"/>
</dbReference>
<keyword evidence="1" id="KW-0645">Protease</keyword>
<dbReference type="GO" id="GO:0008233">
    <property type="term" value="F:peptidase activity"/>
    <property type="evidence" value="ECO:0007669"/>
    <property type="project" value="UniProtKB-KW"/>
</dbReference>
<keyword evidence="2" id="KW-1185">Reference proteome</keyword>
<proteinExistence type="predicted"/>
<evidence type="ECO:0000313" key="2">
    <source>
        <dbReference type="Proteomes" id="UP000198211"/>
    </source>
</evidence>
<dbReference type="InterPro" id="IPR038765">
    <property type="entry name" value="Papain-like_cys_pep_sf"/>
</dbReference>
<keyword evidence="1" id="KW-0378">Hydrolase</keyword>
<dbReference type="Proteomes" id="UP000198211">
    <property type="component" value="Unassembled WGS sequence"/>
</dbReference>
<sequence length="133" mass="15089">MGHGITLLQRDHHGAGIVNPLFHRLSDRAARVTAVNVNNPRGITILVPLQTKKDKYYATCKTTLKDLYGELYEIQHVKLKTKRRQPDASSCGVAVLMFFECILRGVGLPTTPSQSFMRFMRLRYLLKCISQVD</sequence>
<reference evidence="2" key="1">
    <citation type="submission" date="2017-03" db="EMBL/GenBank/DDBJ databases">
        <title>Phytopthora megakarya and P. palmivora, two closely related causual agents of cacao black pod achieved similar genome size and gene model numbers by different mechanisms.</title>
        <authorList>
            <person name="Ali S."/>
            <person name="Shao J."/>
            <person name="Larry D.J."/>
            <person name="Kronmiller B."/>
            <person name="Shen D."/>
            <person name="Strem M.D."/>
            <person name="Melnick R.L."/>
            <person name="Guiltinan M.J."/>
            <person name="Tyler B.M."/>
            <person name="Meinhardt L.W."/>
            <person name="Bailey B.A."/>
        </authorList>
    </citation>
    <scope>NUCLEOTIDE SEQUENCE [LARGE SCALE GENOMIC DNA]</scope>
    <source>
        <strain evidence="2">zdho120</strain>
    </source>
</reference>
<dbReference type="AlphaFoldDB" id="A0A225VS94"/>
<dbReference type="GO" id="GO:0006508">
    <property type="term" value="P:proteolysis"/>
    <property type="evidence" value="ECO:0007669"/>
    <property type="project" value="UniProtKB-KW"/>
</dbReference>
<protein>
    <submittedName>
        <fullName evidence="1">Cysteine protease</fullName>
    </submittedName>
</protein>
<accession>A0A225VS94</accession>